<name>A0ABP8RVU0_9PSEU</name>
<gene>
    <name evidence="2" type="ORF">GCM10023175_40900</name>
</gene>
<evidence type="ECO:0000313" key="3">
    <source>
        <dbReference type="Proteomes" id="UP001501598"/>
    </source>
</evidence>
<dbReference type="SUPFAM" id="SSF53335">
    <property type="entry name" value="S-adenosyl-L-methionine-dependent methyltransferases"/>
    <property type="match status" value="1"/>
</dbReference>
<protein>
    <recommendedName>
        <fullName evidence="1">Methyltransferase type 11 domain-containing protein</fullName>
    </recommendedName>
</protein>
<comment type="caution">
    <text evidence="2">The sequence shown here is derived from an EMBL/GenBank/DDBJ whole genome shotgun (WGS) entry which is preliminary data.</text>
</comment>
<evidence type="ECO:0000313" key="2">
    <source>
        <dbReference type="EMBL" id="GAA4550568.1"/>
    </source>
</evidence>
<dbReference type="Proteomes" id="UP001501598">
    <property type="component" value="Unassembled WGS sequence"/>
</dbReference>
<accession>A0ABP8RVU0</accession>
<organism evidence="2 3">
    <name type="scientific">Pseudonocardia xishanensis</name>
    <dbReference type="NCBI Taxonomy" id="630995"/>
    <lineage>
        <taxon>Bacteria</taxon>
        <taxon>Bacillati</taxon>
        <taxon>Actinomycetota</taxon>
        <taxon>Actinomycetes</taxon>
        <taxon>Pseudonocardiales</taxon>
        <taxon>Pseudonocardiaceae</taxon>
        <taxon>Pseudonocardia</taxon>
    </lineage>
</organism>
<dbReference type="EMBL" id="BAABGT010000058">
    <property type="protein sequence ID" value="GAA4550568.1"/>
    <property type="molecule type" value="Genomic_DNA"/>
</dbReference>
<dbReference type="InterPro" id="IPR013216">
    <property type="entry name" value="Methyltransf_11"/>
</dbReference>
<keyword evidence="3" id="KW-1185">Reference proteome</keyword>
<feature type="domain" description="Methyltransferase type 11" evidence="1">
    <location>
        <begin position="32"/>
        <end position="80"/>
    </location>
</feature>
<reference evidence="3" key="1">
    <citation type="journal article" date="2019" name="Int. J. Syst. Evol. Microbiol.">
        <title>The Global Catalogue of Microorganisms (GCM) 10K type strain sequencing project: providing services to taxonomists for standard genome sequencing and annotation.</title>
        <authorList>
            <consortium name="The Broad Institute Genomics Platform"/>
            <consortium name="The Broad Institute Genome Sequencing Center for Infectious Disease"/>
            <person name="Wu L."/>
            <person name="Ma J."/>
        </authorList>
    </citation>
    <scope>NUCLEOTIDE SEQUENCE [LARGE SCALE GENOMIC DNA]</scope>
    <source>
        <strain evidence="3">JCM 17906</strain>
    </source>
</reference>
<evidence type="ECO:0000259" key="1">
    <source>
        <dbReference type="Pfam" id="PF08241"/>
    </source>
</evidence>
<dbReference type="Pfam" id="PF08241">
    <property type="entry name" value="Methyltransf_11"/>
    <property type="match status" value="1"/>
</dbReference>
<dbReference type="Gene3D" id="3.40.50.150">
    <property type="entry name" value="Vaccinia Virus protein VP39"/>
    <property type="match status" value="1"/>
</dbReference>
<proteinExistence type="predicted"/>
<sequence length="174" mass="19246">MTDRVRCHTPVVTIPGLREWVSLAVPRTGRTVRLTPESRALPSETADAVVLDRVLPLVERPEELFDEVRRILRPAGSLVVVVPSPGRSPAELRDGVRRRDLLAGWPCRTAVEHPAWLLAAADFALLGDTRAVFRVPDPDPADLVAVAAWPTTGIRPRRSARPLPVGFRRLVARR</sequence>
<dbReference type="InterPro" id="IPR029063">
    <property type="entry name" value="SAM-dependent_MTases_sf"/>
</dbReference>